<dbReference type="Gene3D" id="3.20.20.80">
    <property type="entry name" value="Glycosidases"/>
    <property type="match status" value="1"/>
</dbReference>
<dbReference type="AlphaFoldDB" id="A0A1I0DNM9"/>
<sequence>MGKHKRIISLIFIAMFICTSASFVNGNTVTRFNDVPNDHWANEAVHELRLLGITNGIGENQFGMGYTISRNEFVTFLVKLMGWELVKPEEGSFADNRDATKWYYAPVETAVKHGAISLDSNLFRGEEPITREEMAVMIVRALGYETLANQLDYLGSPFNDVSQNTGYITVARDFGIISGVGNNLFAPRNTARREEAAVMMMRMHEKLNGSIDELHAFYAIQSSHQSYMMPSLDSVSFGWSRLEYDATDNKVVLNTTRSNDNEYGIPAGFSQPLNLAKENNVSTQLMVFAENNTLINTDTKTNMPLVEYIITNPEIRREVIAAIISQITSTTVDGAQASFNGVVIDFENMRGNLLKQSFNVFLSELRQELTKTNKSLYVAVHPARRSGQAYYDGYDFRAIGELADKVILMAHDYNAKQLTDTEMQSGYATTPLAPIDEIYYALRTITDKTTGVQDLNRIWLQLSFDSAQWKLKDGRVINKYPFTPSYEAIQQRLLMDGVTINYSNRSHSPYATFFDSRDETNNVLWYEDARSIQAKIDLAKMFGLQGISLWRLGNIPDYKETSSTEVYLDIWHQILNNTK</sequence>
<protein>
    <submittedName>
        <fullName evidence="5">Predicted glycosyl hydrolase</fullName>
    </submittedName>
</protein>
<dbReference type="SMART" id="SM00636">
    <property type="entry name" value="Glyco_18"/>
    <property type="match status" value="1"/>
</dbReference>
<dbReference type="Proteomes" id="UP000199568">
    <property type="component" value="Unassembled WGS sequence"/>
</dbReference>
<proteinExistence type="predicted"/>
<feature type="domain" description="GH18" evidence="4">
    <location>
        <begin position="205"/>
        <end position="578"/>
    </location>
</feature>
<evidence type="ECO:0000259" key="3">
    <source>
        <dbReference type="PROSITE" id="PS51272"/>
    </source>
</evidence>
<evidence type="ECO:0000313" key="5">
    <source>
        <dbReference type="EMBL" id="SET34135.1"/>
    </source>
</evidence>
<dbReference type="InterPro" id="IPR017853">
    <property type="entry name" value="GH"/>
</dbReference>
<dbReference type="Gene3D" id="3.10.50.10">
    <property type="match status" value="1"/>
</dbReference>
<dbReference type="InterPro" id="IPR011583">
    <property type="entry name" value="Chitinase_II/V-like_cat"/>
</dbReference>
<dbReference type="Pfam" id="PF00395">
    <property type="entry name" value="SLH"/>
    <property type="match status" value="3"/>
</dbReference>
<dbReference type="PROSITE" id="PS51910">
    <property type="entry name" value="GH18_2"/>
    <property type="match status" value="1"/>
</dbReference>
<dbReference type="InterPro" id="IPR029070">
    <property type="entry name" value="Chitinase_insertion_sf"/>
</dbReference>
<dbReference type="STRING" id="426128.SAMN05660297_02097"/>
<keyword evidence="2" id="KW-0732">Signal</keyword>
<feature type="signal peptide" evidence="2">
    <location>
        <begin position="1"/>
        <end position="23"/>
    </location>
</feature>
<evidence type="ECO:0000313" key="6">
    <source>
        <dbReference type="Proteomes" id="UP000199568"/>
    </source>
</evidence>
<gene>
    <name evidence="5" type="ORF">SAMN05660297_02097</name>
</gene>
<dbReference type="GO" id="GO:0016787">
    <property type="term" value="F:hydrolase activity"/>
    <property type="evidence" value="ECO:0007669"/>
    <property type="project" value="UniProtKB-KW"/>
</dbReference>
<dbReference type="InterPro" id="IPR001223">
    <property type="entry name" value="Glyco_hydro18_cat"/>
</dbReference>
<accession>A0A1I0DNM9</accession>
<feature type="domain" description="SLH" evidence="3">
    <location>
        <begin position="90"/>
        <end position="152"/>
    </location>
</feature>
<reference evidence="5 6" key="1">
    <citation type="submission" date="2016-10" db="EMBL/GenBank/DDBJ databases">
        <authorList>
            <person name="de Groot N.N."/>
        </authorList>
    </citation>
    <scope>NUCLEOTIDE SEQUENCE [LARGE SCALE GENOMIC DNA]</scope>
    <source>
        <strain evidence="5 6">DSM 18979</strain>
    </source>
</reference>
<feature type="chain" id="PRO_5038566523" evidence="2">
    <location>
        <begin position="24"/>
        <end position="579"/>
    </location>
</feature>
<dbReference type="Pfam" id="PF00704">
    <property type="entry name" value="Glyco_hydro_18"/>
    <property type="match status" value="1"/>
</dbReference>
<organism evidence="5 6">
    <name type="scientific">Natronincola peptidivorans</name>
    <dbReference type="NCBI Taxonomy" id="426128"/>
    <lineage>
        <taxon>Bacteria</taxon>
        <taxon>Bacillati</taxon>
        <taxon>Bacillota</taxon>
        <taxon>Clostridia</taxon>
        <taxon>Peptostreptococcales</taxon>
        <taxon>Natronincolaceae</taxon>
        <taxon>Natronincola</taxon>
    </lineage>
</organism>
<dbReference type="EMBL" id="FOHU01000008">
    <property type="protein sequence ID" value="SET34135.1"/>
    <property type="molecule type" value="Genomic_DNA"/>
</dbReference>
<dbReference type="RefSeq" id="WP_090443391.1">
    <property type="nucleotide sequence ID" value="NZ_FOHU01000008.1"/>
</dbReference>
<dbReference type="GO" id="GO:0008061">
    <property type="term" value="F:chitin binding"/>
    <property type="evidence" value="ECO:0007669"/>
    <property type="project" value="InterPro"/>
</dbReference>
<dbReference type="OrthoDB" id="9769314at2"/>
<evidence type="ECO:0000259" key="4">
    <source>
        <dbReference type="PROSITE" id="PS51910"/>
    </source>
</evidence>
<dbReference type="PROSITE" id="PS51272">
    <property type="entry name" value="SLH"/>
    <property type="match status" value="2"/>
</dbReference>
<feature type="domain" description="SLH" evidence="3">
    <location>
        <begin position="28"/>
        <end position="88"/>
    </location>
</feature>
<keyword evidence="1" id="KW-0677">Repeat</keyword>
<dbReference type="SUPFAM" id="SSF51445">
    <property type="entry name" value="(Trans)glycosidases"/>
    <property type="match status" value="1"/>
</dbReference>
<evidence type="ECO:0000256" key="2">
    <source>
        <dbReference type="SAM" id="SignalP"/>
    </source>
</evidence>
<keyword evidence="6" id="KW-1185">Reference proteome</keyword>
<evidence type="ECO:0000256" key="1">
    <source>
        <dbReference type="ARBA" id="ARBA00022737"/>
    </source>
</evidence>
<name>A0A1I0DNM9_9FIRM</name>
<keyword evidence="5" id="KW-0378">Hydrolase</keyword>
<dbReference type="InterPro" id="IPR001119">
    <property type="entry name" value="SLH_dom"/>
</dbReference>
<dbReference type="GO" id="GO:0005975">
    <property type="term" value="P:carbohydrate metabolic process"/>
    <property type="evidence" value="ECO:0007669"/>
    <property type="project" value="InterPro"/>
</dbReference>
<dbReference type="PANTHER" id="PTHR46066">
    <property type="entry name" value="CHITINASE DOMAIN-CONTAINING PROTEIN 1 FAMILY MEMBER"/>
    <property type="match status" value="1"/>
</dbReference>
<dbReference type="PANTHER" id="PTHR46066:SF2">
    <property type="entry name" value="CHITINASE DOMAIN-CONTAINING PROTEIN 1"/>
    <property type="match status" value="1"/>
</dbReference>